<dbReference type="Gene3D" id="2.130.10.10">
    <property type="entry name" value="YVTN repeat-like/Quinoprotein amine dehydrogenase"/>
    <property type="match status" value="2"/>
</dbReference>
<dbReference type="Gene3D" id="3.30.70.270">
    <property type="match status" value="1"/>
</dbReference>
<dbReference type="GO" id="GO:0043709">
    <property type="term" value="P:cell adhesion involved in single-species biofilm formation"/>
    <property type="evidence" value="ECO:0007669"/>
    <property type="project" value="TreeGrafter"/>
</dbReference>
<dbReference type="Proteomes" id="UP000199371">
    <property type="component" value="Unassembled WGS sequence"/>
</dbReference>
<evidence type="ECO:0000256" key="1">
    <source>
        <dbReference type="ARBA" id="ARBA00001946"/>
    </source>
</evidence>
<dbReference type="Gene3D" id="2.60.40.10">
    <property type="entry name" value="Immunoglobulins"/>
    <property type="match status" value="1"/>
</dbReference>
<dbReference type="InterPro" id="IPR011123">
    <property type="entry name" value="Y_Y_Y"/>
</dbReference>
<dbReference type="PROSITE" id="PS50887">
    <property type="entry name" value="GGDEF"/>
    <property type="match status" value="1"/>
</dbReference>
<organism evidence="6 7">
    <name type="scientific">Rheinheimera pacifica</name>
    <dbReference type="NCBI Taxonomy" id="173990"/>
    <lineage>
        <taxon>Bacteria</taxon>
        <taxon>Pseudomonadati</taxon>
        <taxon>Pseudomonadota</taxon>
        <taxon>Gammaproteobacteria</taxon>
        <taxon>Chromatiales</taxon>
        <taxon>Chromatiaceae</taxon>
        <taxon>Rheinheimera</taxon>
    </lineage>
</organism>
<dbReference type="GO" id="GO:0052621">
    <property type="term" value="F:diguanylate cyclase activity"/>
    <property type="evidence" value="ECO:0007669"/>
    <property type="project" value="UniProtKB-EC"/>
</dbReference>
<dbReference type="STRING" id="173990.SAMN05660691_00177"/>
<dbReference type="Pfam" id="PF00990">
    <property type="entry name" value="GGDEF"/>
    <property type="match status" value="1"/>
</dbReference>
<dbReference type="InterPro" id="IPR013783">
    <property type="entry name" value="Ig-like_fold"/>
</dbReference>
<dbReference type="SUPFAM" id="SSF63829">
    <property type="entry name" value="Calcium-dependent phosphotriesterase"/>
    <property type="match status" value="1"/>
</dbReference>
<comment type="catalytic activity">
    <reaction evidence="3">
        <text>2 GTP = 3',3'-c-di-GMP + 2 diphosphate</text>
        <dbReference type="Rhea" id="RHEA:24898"/>
        <dbReference type="ChEBI" id="CHEBI:33019"/>
        <dbReference type="ChEBI" id="CHEBI:37565"/>
        <dbReference type="ChEBI" id="CHEBI:58805"/>
        <dbReference type="EC" id="2.7.7.65"/>
    </reaction>
</comment>
<comment type="cofactor">
    <cofactor evidence="1">
        <name>Mg(2+)</name>
        <dbReference type="ChEBI" id="CHEBI:18420"/>
    </cofactor>
</comment>
<reference evidence="7" key="1">
    <citation type="submission" date="2016-10" db="EMBL/GenBank/DDBJ databases">
        <authorList>
            <person name="Varghese N."/>
            <person name="Submissions S."/>
        </authorList>
    </citation>
    <scope>NUCLEOTIDE SEQUENCE [LARGE SCALE GENOMIC DNA]</scope>
    <source>
        <strain evidence="7">DSM 17616</strain>
    </source>
</reference>
<evidence type="ECO:0000259" key="5">
    <source>
        <dbReference type="PROSITE" id="PS50887"/>
    </source>
</evidence>
<dbReference type="InterPro" id="IPR000160">
    <property type="entry name" value="GGDEF_dom"/>
</dbReference>
<dbReference type="GO" id="GO:1902201">
    <property type="term" value="P:negative regulation of bacterial-type flagellum-dependent cell motility"/>
    <property type="evidence" value="ECO:0007669"/>
    <property type="project" value="TreeGrafter"/>
</dbReference>
<evidence type="ECO:0000256" key="4">
    <source>
        <dbReference type="SAM" id="SignalP"/>
    </source>
</evidence>
<evidence type="ECO:0000256" key="3">
    <source>
        <dbReference type="ARBA" id="ARBA00034247"/>
    </source>
</evidence>
<dbReference type="InterPro" id="IPR043128">
    <property type="entry name" value="Rev_trsase/Diguanyl_cyclase"/>
</dbReference>
<keyword evidence="4" id="KW-0732">Signal</keyword>
<evidence type="ECO:0000256" key="2">
    <source>
        <dbReference type="ARBA" id="ARBA00012528"/>
    </source>
</evidence>
<dbReference type="EMBL" id="FNXF01000001">
    <property type="protein sequence ID" value="SEH56496.1"/>
    <property type="molecule type" value="Genomic_DNA"/>
</dbReference>
<evidence type="ECO:0000313" key="7">
    <source>
        <dbReference type="Proteomes" id="UP000199371"/>
    </source>
</evidence>
<evidence type="ECO:0000313" key="6">
    <source>
        <dbReference type="EMBL" id="SEH56496.1"/>
    </source>
</evidence>
<dbReference type="InterPro" id="IPR050469">
    <property type="entry name" value="Diguanylate_Cyclase"/>
</dbReference>
<dbReference type="GO" id="GO:0005886">
    <property type="term" value="C:plasma membrane"/>
    <property type="evidence" value="ECO:0007669"/>
    <property type="project" value="TreeGrafter"/>
</dbReference>
<dbReference type="PANTHER" id="PTHR45138">
    <property type="entry name" value="REGULATORY COMPONENTS OF SENSORY TRANSDUCTION SYSTEM"/>
    <property type="match status" value="1"/>
</dbReference>
<dbReference type="FunFam" id="3.30.70.270:FF:000001">
    <property type="entry name" value="Diguanylate cyclase domain protein"/>
    <property type="match status" value="1"/>
</dbReference>
<dbReference type="InterPro" id="IPR011110">
    <property type="entry name" value="Reg_prop"/>
</dbReference>
<dbReference type="EC" id="2.7.7.65" evidence="2"/>
<feature type="chain" id="PRO_5011473918" description="diguanylate cyclase" evidence="4">
    <location>
        <begin position="25"/>
        <end position="987"/>
    </location>
</feature>
<dbReference type="NCBIfam" id="TIGR00254">
    <property type="entry name" value="GGDEF"/>
    <property type="match status" value="1"/>
</dbReference>
<dbReference type="SMART" id="SM00267">
    <property type="entry name" value="GGDEF"/>
    <property type="match status" value="1"/>
</dbReference>
<keyword evidence="7" id="KW-1185">Reference proteome</keyword>
<protein>
    <recommendedName>
        <fullName evidence="2">diguanylate cyclase</fullName>
        <ecNumber evidence="2">2.7.7.65</ecNumber>
    </recommendedName>
</protein>
<dbReference type="SUPFAM" id="SSF101898">
    <property type="entry name" value="NHL repeat"/>
    <property type="match status" value="1"/>
</dbReference>
<dbReference type="InterPro" id="IPR029787">
    <property type="entry name" value="Nucleotide_cyclase"/>
</dbReference>
<feature type="domain" description="GGDEF" evidence="5">
    <location>
        <begin position="819"/>
        <end position="950"/>
    </location>
</feature>
<dbReference type="AlphaFoldDB" id="A0A1H6J3M5"/>
<dbReference type="PANTHER" id="PTHR45138:SF9">
    <property type="entry name" value="DIGUANYLATE CYCLASE DGCM-RELATED"/>
    <property type="match status" value="1"/>
</dbReference>
<dbReference type="CDD" id="cd01949">
    <property type="entry name" value="GGDEF"/>
    <property type="match status" value="1"/>
</dbReference>
<dbReference type="Pfam" id="PF07494">
    <property type="entry name" value="Reg_prop"/>
    <property type="match status" value="4"/>
</dbReference>
<dbReference type="PROSITE" id="PS51257">
    <property type="entry name" value="PROKAR_LIPOPROTEIN"/>
    <property type="match status" value="1"/>
</dbReference>
<gene>
    <name evidence="6" type="ORF">SAMN05660691_00177</name>
</gene>
<dbReference type="SUPFAM" id="SSF55073">
    <property type="entry name" value="Nucleotide cyclase"/>
    <property type="match status" value="1"/>
</dbReference>
<proteinExistence type="predicted"/>
<dbReference type="Pfam" id="PF07495">
    <property type="entry name" value="Y_Y_Y"/>
    <property type="match status" value="1"/>
</dbReference>
<dbReference type="InterPro" id="IPR015943">
    <property type="entry name" value="WD40/YVTN_repeat-like_dom_sf"/>
</dbReference>
<accession>A0A1H6J3M5</accession>
<feature type="signal peptide" evidence="4">
    <location>
        <begin position="1"/>
        <end position="24"/>
    </location>
</feature>
<name>A0A1H6J3M5_9GAMM</name>
<sequence>MRWYHLVLLFSLLLSCLSVPKATALVLTQDDYLYRIWSVEAGLPQISVTAIAQDAEGFIWLGTQNGLARFDGLNFKVYNTANTPALPSNLISALHIDAQQRLWVGTVNGLVRLQQHEFSRLDQQQDTLGAVSSFAELADGTMLIGATGLFRWHEQLKQLQPVAEHDGQVFQLYQQHDTVWIGALNGFATLNADGYQWYPAPEQVSALQISEIAVQGTDVYLGSNLGLFSWQNKQWQKLALPGQPTDTRIELLYRDPQQQLWVTTYDKLYNIHKGVLVETDFVSDKQGNFVWVESMLQDKHGNLWLGSHSHGLKRLRRASTQRFSRAQGIPDPYVWALMPWQQHVLVGTSNGLALLQYGQFQPLTANQYLPNNFVYSLLLDTQQRLWVGTRAGLSQLDGTTLAWQRNYAAIAHLLVTTLAQEDERIWVGTNGGLFYLQQDELQQQEVPEALRQAKVRIVFPDSRQRLWVGTENGLYLRDANGFNRVDDMPLSGSFVSTIKEFADGTILVGGLDQGFVLGQPGQWQWFNQQNGLPGSGALHAELVDNQLLISNFQGFYRVNYRSLLEGRVEQLYMLVDDRRPEAATDSHRCCNGAGSSKGAVHQGRVWYPTLDGVVSLPLQQLIQHGPLPLPVLESLSADDQHYRNSEARLPPEQRDWHFRFTAPYYVQASSVQFRYQLQGYDAQWIDAGNRREAFYTNLPPGHYSFNVQVRVAADYRWSDTVTMDIRLTPYWHETTWARGVLTVLFILLLWGLYRWRLLALARSQRQLAKLVAARTQELHQANEKLKLMSMQDALTGLHNRHYLDSNIQQILARANRHAEPLIWVLLDLDYFKRINDSLGHQTGDNILMVVADILRQNSRGSDHAIRWGGEEFLLILEHSEDAELVLQRIQDAIRQYPWQKNMALQQPLTCSIGAVAQLTDWNWQHSLRLADQALYWVKEHGRDGYMLLQAVAPLPADTLADTTSITSLLAEGKLHAISNKDFTTQPG</sequence>